<dbReference type="AlphaFoldDB" id="A0A2T3BFH5"/>
<dbReference type="RefSeq" id="XP_024725691.1">
    <property type="nucleotide sequence ID" value="XM_024863453.1"/>
</dbReference>
<dbReference type="EMBL" id="KZ679006">
    <property type="protein sequence ID" value="PSS28166.1"/>
    <property type="molecule type" value="Genomic_DNA"/>
</dbReference>
<evidence type="ECO:0000313" key="1">
    <source>
        <dbReference type="EMBL" id="PSS28166.1"/>
    </source>
</evidence>
<dbReference type="GeneID" id="36571534"/>
<protein>
    <submittedName>
        <fullName evidence="1">Uncharacterized protein</fullName>
    </submittedName>
</protein>
<accession>A0A2T3BFH5</accession>
<sequence>MIRRRNGIFKLLEAQLRFLRSPTICQYTLRSNPHFIFTIYPSHHSDKLGMYCSSLSKLTSVAHGLFSSPLSLRPVYPKKSTAPRAFIESQDKVPAPSRNTARPRCITEHGLSPAVTFCFQHGPGL</sequence>
<organism evidence="1 2">
    <name type="scientific">Amorphotheca resinae ATCC 22711</name>
    <dbReference type="NCBI Taxonomy" id="857342"/>
    <lineage>
        <taxon>Eukaryota</taxon>
        <taxon>Fungi</taxon>
        <taxon>Dikarya</taxon>
        <taxon>Ascomycota</taxon>
        <taxon>Pezizomycotina</taxon>
        <taxon>Leotiomycetes</taxon>
        <taxon>Helotiales</taxon>
        <taxon>Amorphothecaceae</taxon>
        <taxon>Amorphotheca</taxon>
    </lineage>
</organism>
<dbReference type="Proteomes" id="UP000241818">
    <property type="component" value="Unassembled WGS sequence"/>
</dbReference>
<keyword evidence="2" id="KW-1185">Reference proteome</keyword>
<name>A0A2T3BFH5_AMORE</name>
<gene>
    <name evidence="1" type="ORF">M430DRAFT_163862</name>
</gene>
<proteinExistence type="predicted"/>
<dbReference type="InParanoid" id="A0A2T3BFH5"/>
<reference evidence="1 2" key="1">
    <citation type="journal article" date="2018" name="New Phytol.">
        <title>Comparative genomics and transcriptomics depict ericoid mycorrhizal fungi as versatile saprotrophs and plant mutualists.</title>
        <authorList>
            <person name="Martino E."/>
            <person name="Morin E."/>
            <person name="Grelet G.A."/>
            <person name="Kuo A."/>
            <person name="Kohler A."/>
            <person name="Daghino S."/>
            <person name="Barry K.W."/>
            <person name="Cichocki N."/>
            <person name="Clum A."/>
            <person name="Dockter R.B."/>
            <person name="Hainaut M."/>
            <person name="Kuo R.C."/>
            <person name="LaButti K."/>
            <person name="Lindahl B.D."/>
            <person name="Lindquist E.A."/>
            <person name="Lipzen A."/>
            <person name="Khouja H.R."/>
            <person name="Magnuson J."/>
            <person name="Murat C."/>
            <person name="Ohm R.A."/>
            <person name="Singer S.W."/>
            <person name="Spatafora J.W."/>
            <person name="Wang M."/>
            <person name="Veneault-Fourrey C."/>
            <person name="Henrissat B."/>
            <person name="Grigoriev I.V."/>
            <person name="Martin F.M."/>
            <person name="Perotto S."/>
        </authorList>
    </citation>
    <scope>NUCLEOTIDE SEQUENCE [LARGE SCALE GENOMIC DNA]</scope>
    <source>
        <strain evidence="1 2">ATCC 22711</strain>
    </source>
</reference>
<evidence type="ECO:0000313" key="2">
    <source>
        <dbReference type="Proteomes" id="UP000241818"/>
    </source>
</evidence>